<proteinExistence type="predicted"/>
<evidence type="ECO:0000256" key="1">
    <source>
        <dbReference type="SAM" id="MobiDB-lite"/>
    </source>
</evidence>
<dbReference type="AlphaFoldDB" id="A0A915IEN3"/>
<feature type="region of interest" description="Disordered" evidence="1">
    <location>
        <begin position="14"/>
        <end position="34"/>
    </location>
</feature>
<feature type="compositionally biased region" description="Pro residues" evidence="1">
    <location>
        <begin position="18"/>
        <end position="29"/>
    </location>
</feature>
<evidence type="ECO:0000313" key="3">
    <source>
        <dbReference type="WBParaSite" id="nRc.2.0.1.t12357-RA"/>
    </source>
</evidence>
<organism evidence="2 3">
    <name type="scientific">Romanomermis culicivorax</name>
    <name type="common">Nematode worm</name>
    <dbReference type="NCBI Taxonomy" id="13658"/>
    <lineage>
        <taxon>Eukaryota</taxon>
        <taxon>Metazoa</taxon>
        <taxon>Ecdysozoa</taxon>
        <taxon>Nematoda</taxon>
        <taxon>Enoplea</taxon>
        <taxon>Dorylaimia</taxon>
        <taxon>Mermithida</taxon>
        <taxon>Mermithoidea</taxon>
        <taxon>Mermithidae</taxon>
        <taxon>Romanomermis</taxon>
    </lineage>
</organism>
<keyword evidence="2" id="KW-1185">Reference proteome</keyword>
<dbReference type="WBParaSite" id="nRc.2.0.1.t12357-RA">
    <property type="protein sequence ID" value="nRc.2.0.1.t12357-RA"/>
    <property type="gene ID" value="nRc.2.0.1.g12357"/>
</dbReference>
<protein>
    <submittedName>
        <fullName evidence="3">Uncharacterized protein</fullName>
    </submittedName>
</protein>
<name>A0A915IEN3_ROMCU</name>
<evidence type="ECO:0000313" key="2">
    <source>
        <dbReference type="Proteomes" id="UP000887565"/>
    </source>
</evidence>
<dbReference type="Proteomes" id="UP000887565">
    <property type="component" value="Unplaced"/>
</dbReference>
<sequence length="78" mass="9045">MAPIIPPAISITFNIIPRRPPPPRRPPNRPPEELKNFETVLKCQKLNDERLRWSVRAYLPQLQSQAKTRFKQSSLPSS</sequence>
<reference evidence="3" key="1">
    <citation type="submission" date="2022-11" db="UniProtKB">
        <authorList>
            <consortium name="WormBaseParasite"/>
        </authorList>
    </citation>
    <scope>IDENTIFICATION</scope>
</reference>
<accession>A0A915IEN3</accession>